<comment type="caution">
    <text evidence="2">The sequence shown here is derived from an EMBL/GenBank/DDBJ whole genome shotgun (WGS) entry which is preliminary data.</text>
</comment>
<dbReference type="RefSeq" id="WP_002847217.1">
    <property type="nucleotide sequence ID" value="NZ_ADKM02000021.1"/>
</dbReference>
<evidence type="ECO:0000256" key="1">
    <source>
        <dbReference type="SAM" id="Phobius"/>
    </source>
</evidence>
<keyword evidence="1" id="KW-0472">Membrane</keyword>
<dbReference type="OrthoDB" id="9986487at2"/>
<keyword evidence="3" id="KW-1185">Reference proteome</keyword>
<accession>E9S8B8</accession>
<organism evidence="2 3">
    <name type="scientific">Ruminococcus albus 8</name>
    <dbReference type="NCBI Taxonomy" id="246199"/>
    <lineage>
        <taxon>Bacteria</taxon>
        <taxon>Bacillati</taxon>
        <taxon>Bacillota</taxon>
        <taxon>Clostridia</taxon>
        <taxon>Eubacteriales</taxon>
        <taxon>Oscillospiraceae</taxon>
        <taxon>Ruminococcus</taxon>
    </lineage>
</organism>
<gene>
    <name evidence="2" type="ORF">CUS_4744</name>
</gene>
<proteinExistence type="predicted"/>
<name>E9S8B8_RUMAL</name>
<dbReference type="Proteomes" id="UP000004259">
    <property type="component" value="Unassembled WGS sequence"/>
</dbReference>
<keyword evidence="1" id="KW-0812">Transmembrane</keyword>
<keyword evidence="1" id="KW-1133">Transmembrane helix</keyword>
<dbReference type="AlphaFoldDB" id="E9S8B8"/>
<feature type="transmembrane region" description="Helical" evidence="1">
    <location>
        <begin position="20"/>
        <end position="44"/>
    </location>
</feature>
<sequence length="86" mass="9620">MKDYTRKFFIEDEGEEGADFLEYAVIVGLSAILIAVIIAVFMIVRNKVLHSAKEIDEAGNDSTSVDWDAVLQDKDKEVNEAINNID</sequence>
<reference evidence="2 3" key="1">
    <citation type="submission" date="2011-02" db="EMBL/GenBank/DDBJ databases">
        <authorList>
            <person name="Nelson K.E."/>
            <person name="Sutton G."/>
            <person name="Torralba M."/>
            <person name="Durkin S."/>
            <person name="Harkins D."/>
            <person name="Montgomery R."/>
            <person name="Ziemer C."/>
            <person name="Klaassens E."/>
            <person name="Ocuiv P."/>
            <person name="Morrison M."/>
        </authorList>
    </citation>
    <scope>NUCLEOTIDE SEQUENCE [LARGE SCALE GENOMIC DNA]</scope>
    <source>
        <strain evidence="2 3">8</strain>
    </source>
</reference>
<evidence type="ECO:0000313" key="2">
    <source>
        <dbReference type="EMBL" id="EGC04469.1"/>
    </source>
</evidence>
<evidence type="ECO:0000313" key="3">
    <source>
        <dbReference type="Proteomes" id="UP000004259"/>
    </source>
</evidence>
<dbReference type="EMBL" id="ADKM02000021">
    <property type="protein sequence ID" value="EGC04469.1"/>
    <property type="molecule type" value="Genomic_DNA"/>
</dbReference>
<protein>
    <submittedName>
        <fullName evidence="2">Conserved domain protein</fullName>
    </submittedName>
</protein>